<protein>
    <submittedName>
        <fullName evidence="2">Uncharacterized protein</fullName>
    </submittedName>
</protein>
<feature type="region of interest" description="Disordered" evidence="1">
    <location>
        <begin position="209"/>
        <end position="241"/>
    </location>
</feature>
<sequence>MMIWVQCYGIQDIHALGEICPRTCGITMELSSGYAVTFPSTLFAFPVASWLSSSASAFSSSSVFACSSLGSSSFNASLGSTSSDLSGSFTRIRFISLVTASLSGRSSGPSISSCFRFGLLGGSGALSMSFEPSPSSSSSCAFSKESSAPSASTVFSSLRSTFPSTLTLSSSSASALSSSSPASSEPLPSAGLLSSLSSADGFAASVEGSSSLSSSSSPASRDSSSSSSTSESELSSFDRSTPSASLDVLSGLTPVDFAVPLVSGAADFPSSADFDVDVVTLGPC</sequence>
<dbReference type="AlphaFoldDB" id="A0A167S6U5"/>
<evidence type="ECO:0000313" key="3">
    <source>
        <dbReference type="Proteomes" id="UP000076738"/>
    </source>
</evidence>
<evidence type="ECO:0000313" key="2">
    <source>
        <dbReference type="EMBL" id="KZP01629.1"/>
    </source>
</evidence>
<proteinExistence type="predicted"/>
<dbReference type="Proteomes" id="UP000076738">
    <property type="component" value="Unassembled WGS sequence"/>
</dbReference>
<dbReference type="EMBL" id="KV417266">
    <property type="protein sequence ID" value="KZP01629.1"/>
    <property type="molecule type" value="Genomic_DNA"/>
</dbReference>
<accession>A0A167S6U5</accession>
<evidence type="ECO:0000256" key="1">
    <source>
        <dbReference type="SAM" id="MobiDB-lite"/>
    </source>
</evidence>
<name>A0A167S6U5_CALVF</name>
<gene>
    <name evidence="2" type="ORF">CALVIDRAFT_13178</name>
</gene>
<reference evidence="2 3" key="1">
    <citation type="journal article" date="2016" name="Mol. Biol. Evol.">
        <title>Comparative Genomics of Early-Diverging Mushroom-Forming Fungi Provides Insights into the Origins of Lignocellulose Decay Capabilities.</title>
        <authorList>
            <person name="Nagy L.G."/>
            <person name="Riley R."/>
            <person name="Tritt A."/>
            <person name="Adam C."/>
            <person name="Daum C."/>
            <person name="Floudas D."/>
            <person name="Sun H."/>
            <person name="Yadav J.S."/>
            <person name="Pangilinan J."/>
            <person name="Larsson K.H."/>
            <person name="Matsuura K."/>
            <person name="Barry K."/>
            <person name="Labutti K."/>
            <person name="Kuo R."/>
            <person name="Ohm R.A."/>
            <person name="Bhattacharya S.S."/>
            <person name="Shirouzu T."/>
            <person name="Yoshinaga Y."/>
            <person name="Martin F.M."/>
            <person name="Grigoriev I.V."/>
            <person name="Hibbett D.S."/>
        </authorList>
    </citation>
    <scope>NUCLEOTIDE SEQUENCE [LARGE SCALE GENOMIC DNA]</scope>
    <source>
        <strain evidence="2 3">TUFC12733</strain>
    </source>
</reference>
<keyword evidence="3" id="KW-1185">Reference proteome</keyword>
<organism evidence="2 3">
    <name type="scientific">Calocera viscosa (strain TUFC12733)</name>
    <dbReference type="NCBI Taxonomy" id="1330018"/>
    <lineage>
        <taxon>Eukaryota</taxon>
        <taxon>Fungi</taxon>
        <taxon>Dikarya</taxon>
        <taxon>Basidiomycota</taxon>
        <taxon>Agaricomycotina</taxon>
        <taxon>Dacrymycetes</taxon>
        <taxon>Dacrymycetales</taxon>
        <taxon>Dacrymycetaceae</taxon>
        <taxon>Calocera</taxon>
    </lineage>
</organism>